<reference evidence="2" key="2">
    <citation type="journal article" date="2022" name="Sci. Rep.">
        <title>In silico prediction of the enzymes involved in the degradation of the herbicide molinate by Gulosibacter molinativorax ON4T.</title>
        <authorList>
            <person name="Lopes A.R."/>
            <person name="Bunin E."/>
            <person name="Viana A.T."/>
            <person name="Froufe H."/>
            <person name="Munoz-Merida A."/>
            <person name="Pinho D."/>
            <person name="Figueiredo J."/>
            <person name="Barroso C."/>
            <person name="Vaz-Moreira I."/>
            <person name="Bellanger X."/>
            <person name="Egas C."/>
            <person name="Nunes O.C."/>
        </authorList>
    </citation>
    <scope>NUCLEOTIDE SEQUENCE</scope>
    <source>
        <strain evidence="2">ON4</strain>
    </source>
</reference>
<feature type="region of interest" description="Disordered" evidence="1">
    <location>
        <begin position="226"/>
        <end position="299"/>
    </location>
</feature>
<accession>A0ABT7CAI1</accession>
<feature type="compositionally biased region" description="Basic residues" evidence="1">
    <location>
        <begin position="242"/>
        <end position="251"/>
    </location>
</feature>
<sequence>MNEQEPNWDEIEAQAKANAEAMREDELDGEVVEEPEPEKVEQAVERRREPEQGVAPSRDQAVERGSEELVRFVSDLRLAYNASLSLTTTNFVPGSFKGRPDQAAAAIVTGLELGLTPMAALRSIDIIQGTPALRANTLRAIALAKGHEVWIEESTSQRAIVKGRRRGSDRIQESVWDMDRARQLGLVSKDNWKKQPQAMLIARATTELVRLIAADDILGLSYTAEELDDDGPTSEAAPVKRSTSKVQRKSRSVTPKPTEKPQEPAQEAEQSGADQSPAEEVSVAPEGLDGFADLPDGFQ</sequence>
<comment type="caution">
    <text evidence="2">The sequence shown here is derived from an EMBL/GenBank/DDBJ whole genome shotgun (WGS) entry which is preliminary data.</text>
</comment>
<dbReference type="Proteomes" id="UP001170379">
    <property type="component" value="Unassembled WGS sequence"/>
</dbReference>
<feature type="region of interest" description="Disordered" evidence="1">
    <location>
        <begin position="1"/>
        <end position="62"/>
    </location>
</feature>
<evidence type="ECO:0000313" key="3">
    <source>
        <dbReference type="Proteomes" id="UP001170379"/>
    </source>
</evidence>
<feature type="compositionally biased region" description="Basic and acidic residues" evidence="1">
    <location>
        <begin position="37"/>
        <end position="51"/>
    </location>
</feature>
<dbReference type="RefSeq" id="WP_051266930.1">
    <property type="nucleotide sequence ID" value="NZ_CP028426.1"/>
</dbReference>
<feature type="compositionally biased region" description="Acidic residues" evidence="1">
    <location>
        <begin position="23"/>
        <end position="36"/>
    </location>
</feature>
<name>A0ABT7CAI1_9MICO</name>
<organism evidence="2 3">
    <name type="scientific">Gulosibacter molinativorax</name>
    <dbReference type="NCBI Taxonomy" id="256821"/>
    <lineage>
        <taxon>Bacteria</taxon>
        <taxon>Bacillati</taxon>
        <taxon>Actinomycetota</taxon>
        <taxon>Actinomycetes</taxon>
        <taxon>Micrococcales</taxon>
        <taxon>Microbacteriaceae</taxon>
        <taxon>Gulosibacter</taxon>
    </lineage>
</organism>
<protein>
    <recommendedName>
        <fullName evidence="4">DUF222 domain-containing protein</fullName>
    </recommendedName>
</protein>
<feature type="compositionally biased region" description="Acidic residues" evidence="1">
    <location>
        <begin position="1"/>
        <end position="12"/>
    </location>
</feature>
<gene>
    <name evidence="2" type="ORF">C7K25_10400</name>
</gene>
<evidence type="ECO:0008006" key="4">
    <source>
        <dbReference type="Google" id="ProtNLM"/>
    </source>
</evidence>
<proteinExistence type="predicted"/>
<keyword evidence="3" id="KW-1185">Reference proteome</keyword>
<dbReference type="EMBL" id="PXVD01000016">
    <property type="protein sequence ID" value="MDJ1371772.1"/>
    <property type="molecule type" value="Genomic_DNA"/>
</dbReference>
<evidence type="ECO:0000313" key="2">
    <source>
        <dbReference type="EMBL" id="MDJ1371772.1"/>
    </source>
</evidence>
<reference evidence="2" key="1">
    <citation type="submission" date="2018-03" db="EMBL/GenBank/DDBJ databases">
        <authorList>
            <person name="Nunes O.C."/>
            <person name="Lopes A.R."/>
            <person name="Froufe H."/>
            <person name="Munoz-Merida A."/>
            <person name="Barroso C."/>
            <person name="Egas C."/>
        </authorList>
    </citation>
    <scope>NUCLEOTIDE SEQUENCE</scope>
    <source>
        <strain evidence="2">ON4</strain>
    </source>
</reference>
<evidence type="ECO:0000256" key="1">
    <source>
        <dbReference type="SAM" id="MobiDB-lite"/>
    </source>
</evidence>